<accession>A0ABT2JDV6</accession>
<dbReference type="Proteomes" id="UP001156441">
    <property type="component" value="Unassembled WGS sequence"/>
</dbReference>
<evidence type="ECO:0000259" key="1">
    <source>
        <dbReference type="Pfam" id="PF00561"/>
    </source>
</evidence>
<evidence type="ECO:0000313" key="3">
    <source>
        <dbReference type="Proteomes" id="UP001156441"/>
    </source>
</evidence>
<evidence type="ECO:0000313" key="2">
    <source>
        <dbReference type="EMBL" id="MCT2585610.1"/>
    </source>
</evidence>
<proteinExistence type="predicted"/>
<feature type="domain" description="AB hydrolase-1" evidence="1">
    <location>
        <begin position="29"/>
        <end position="133"/>
    </location>
</feature>
<keyword evidence="2" id="KW-0378">Hydrolase</keyword>
<dbReference type="PANTHER" id="PTHR43433">
    <property type="entry name" value="HYDROLASE, ALPHA/BETA FOLD FAMILY PROTEIN"/>
    <property type="match status" value="1"/>
</dbReference>
<dbReference type="PANTHER" id="PTHR43433:SF5">
    <property type="entry name" value="AB HYDROLASE-1 DOMAIN-CONTAINING PROTEIN"/>
    <property type="match status" value="1"/>
</dbReference>
<dbReference type="SUPFAM" id="SSF53474">
    <property type="entry name" value="alpha/beta-Hydrolases"/>
    <property type="match status" value="1"/>
</dbReference>
<keyword evidence="3" id="KW-1185">Reference proteome</keyword>
<protein>
    <submittedName>
        <fullName evidence="2">Alpha/beta fold hydrolase</fullName>
    </submittedName>
</protein>
<reference evidence="2 3" key="1">
    <citation type="submission" date="2021-02" db="EMBL/GenBank/DDBJ databases">
        <title>Actinophytocola xerophila sp. nov., isolated from soil of cotton cropping field.</title>
        <authorList>
            <person name="Huang R."/>
            <person name="Chen X."/>
            <person name="Ge X."/>
            <person name="Liu W."/>
        </authorList>
    </citation>
    <scope>NUCLEOTIDE SEQUENCE [LARGE SCALE GENOMIC DNA]</scope>
    <source>
        <strain evidence="2 3">S1-96</strain>
    </source>
</reference>
<dbReference type="PRINTS" id="PR00111">
    <property type="entry name" value="ABHYDROLASE"/>
</dbReference>
<dbReference type="InterPro" id="IPR050471">
    <property type="entry name" value="AB_hydrolase"/>
</dbReference>
<sequence>MTSTVTSSYADVNGLRMYYETHGEPDGRPPVVLIHGAFSATGTSWGALLAPLAATRQVISVELQGHGHTADVDRPLRMEQLADDVAALLDELDVQVADVWGYSMGGSVALHVGLAHPEKVRKLVLQSSSIDNGGYHPGHLEAMDQLSPELLHGSPFHEEYLRLSPHPEGFGTLAEKVRDLVRNTPDVPASAIAAMGCPVLTVVGDSDIFRPEHAVEMFRAFGGGVNGDIVGLPESQLAVLPGTTHIGTSQRADLLLTIVPAFLDA</sequence>
<name>A0ABT2JDV6_9PSEU</name>
<dbReference type="GO" id="GO:0016787">
    <property type="term" value="F:hydrolase activity"/>
    <property type="evidence" value="ECO:0007669"/>
    <property type="project" value="UniProtKB-KW"/>
</dbReference>
<dbReference type="Pfam" id="PF00561">
    <property type="entry name" value="Abhydrolase_1"/>
    <property type="match status" value="1"/>
</dbReference>
<gene>
    <name evidence="2" type="ORF">JT362_21055</name>
</gene>
<dbReference type="RefSeq" id="WP_260193264.1">
    <property type="nucleotide sequence ID" value="NZ_JAFFZE010000016.1"/>
</dbReference>
<dbReference type="InterPro" id="IPR029058">
    <property type="entry name" value="AB_hydrolase_fold"/>
</dbReference>
<dbReference type="InterPro" id="IPR000073">
    <property type="entry name" value="AB_hydrolase_1"/>
</dbReference>
<dbReference type="Gene3D" id="3.40.50.1820">
    <property type="entry name" value="alpha/beta hydrolase"/>
    <property type="match status" value="1"/>
</dbReference>
<organism evidence="2 3">
    <name type="scientific">Actinophytocola gossypii</name>
    <dbReference type="NCBI Taxonomy" id="2812003"/>
    <lineage>
        <taxon>Bacteria</taxon>
        <taxon>Bacillati</taxon>
        <taxon>Actinomycetota</taxon>
        <taxon>Actinomycetes</taxon>
        <taxon>Pseudonocardiales</taxon>
        <taxon>Pseudonocardiaceae</taxon>
    </lineage>
</organism>
<comment type="caution">
    <text evidence="2">The sequence shown here is derived from an EMBL/GenBank/DDBJ whole genome shotgun (WGS) entry which is preliminary data.</text>
</comment>
<dbReference type="EMBL" id="JAFFZE010000016">
    <property type="protein sequence ID" value="MCT2585610.1"/>
    <property type="molecule type" value="Genomic_DNA"/>
</dbReference>